<gene>
    <name evidence="2" type="ORF">SAMN04488024_11394</name>
</gene>
<dbReference type="STRING" id="390242.SAMN04488024_11394"/>
<dbReference type="AlphaFoldDB" id="A0A1G7B070"/>
<dbReference type="InterPro" id="IPR036046">
    <property type="entry name" value="Acylphosphatase-like_dom_sf"/>
</dbReference>
<dbReference type="Proteomes" id="UP000199455">
    <property type="component" value="Unassembled WGS sequence"/>
</dbReference>
<dbReference type="RefSeq" id="WP_090772309.1">
    <property type="nucleotide sequence ID" value="NZ_FMZH01000013.1"/>
</dbReference>
<protein>
    <submittedName>
        <fullName evidence="2">Sensors of blue-light using FAD</fullName>
    </submittedName>
</protein>
<accession>A0A1G7B070</accession>
<dbReference type="InterPro" id="IPR007024">
    <property type="entry name" value="BLUF_domain"/>
</dbReference>
<evidence type="ECO:0000313" key="2">
    <source>
        <dbReference type="EMBL" id="SDE19645.1"/>
    </source>
</evidence>
<dbReference type="GO" id="GO:0071949">
    <property type="term" value="F:FAD binding"/>
    <property type="evidence" value="ECO:0007669"/>
    <property type="project" value="InterPro"/>
</dbReference>
<dbReference type="PROSITE" id="PS50925">
    <property type="entry name" value="BLUF"/>
    <property type="match status" value="1"/>
</dbReference>
<keyword evidence="3" id="KW-1185">Reference proteome</keyword>
<evidence type="ECO:0000313" key="3">
    <source>
        <dbReference type="Proteomes" id="UP000199455"/>
    </source>
</evidence>
<sequence length="154" mass="17658">METTLFYLVYTSRAKKLLKDAELIALLEQSRTNNNLLGLTGMLLYMETNFIEGFEGRFIQLLEGNETNVRLIYDRILKDERNQGVLLLRSGETQSRSFPGWTMGFKSGRASNHESIPGFFELDETLLTEDGVNNAIHSLTLLKSFYEINSNFDF</sequence>
<dbReference type="SUPFAM" id="SSF54975">
    <property type="entry name" value="Acylphosphatase/BLUF domain-like"/>
    <property type="match status" value="1"/>
</dbReference>
<dbReference type="GO" id="GO:0009882">
    <property type="term" value="F:blue light photoreceptor activity"/>
    <property type="evidence" value="ECO:0007669"/>
    <property type="project" value="InterPro"/>
</dbReference>
<proteinExistence type="predicted"/>
<feature type="domain" description="BLUF" evidence="1">
    <location>
        <begin position="5"/>
        <end position="104"/>
    </location>
</feature>
<dbReference type="EMBL" id="FMZH01000013">
    <property type="protein sequence ID" value="SDE19645.1"/>
    <property type="molecule type" value="Genomic_DNA"/>
</dbReference>
<dbReference type="SMART" id="SM01034">
    <property type="entry name" value="BLUF"/>
    <property type="match status" value="1"/>
</dbReference>
<reference evidence="3" key="1">
    <citation type="submission" date="2016-10" db="EMBL/GenBank/DDBJ databases">
        <authorList>
            <person name="Varghese N."/>
            <person name="Submissions S."/>
        </authorList>
    </citation>
    <scope>NUCLEOTIDE SEQUENCE [LARGE SCALE GENOMIC DNA]</scope>
    <source>
        <strain evidence="3">DSM 18609</strain>
    </source>
</reference>
<dbReference type="Gene3D" id="3.30.70.100">
    <property type="match status" value="1"/>
</dbReference>
<evidence type="ECO:0000259" key="1">
    <source>
        <dbReference type="PROSITE" id="PS50925"/>
    </source>
</evidence>
<organism evidence="2 3">
    <name type="scientific">Pedobacter soli</name>
    <dbReference type="NCBI Taxonomy" id="390242"/>
    <lineage>
        <taxon>Bacteria</taxon>
        <taxon>Pseudomonadati</taxon>
        <taxon>Bacteroidota</taxon>
        <taxon>Sphingobacteriia</taxon>
        <taxon>Sphingobacteriales</taxon>
        <taxon>Sphingobacteriaceae</taxon>
        <taxon>Pedobacter</taxon>
    </lineage>
</organism>
<dbReference type="Pfam" id="PF04940">
    <property type="entry name" value="BLUF"/>
    <property type="match status" value="1"/>
</dbReference>
<name>A0A1G7B070_9SPHI</name>